<dbReference type="InterPro" id="IPR005302">
    <property type="entry name" value="MoCF_Sase_C"/>
</dbReference>
<comment type="caution">
    <text evidence="2">The sequence shown here is derived from an EMBL/GenBank/DDBJ whole genome shotgun (WGS) entry which is preliminary data.</text>
</comment>
<evidence type="ECO:0000313" key="2">
    <source>
        <dbReference type="EMBL" id="REF29358.1"/>
    </source>
</evidence>
<dbReference type="GO" id="GO:0030151">
    <property type="term" value="F:molybdenum ion binding"/>
    <property type="evidence" value="ECO:0007669"/>
    <property type="project" value="InterPro"/>
</dbReference>
<name>A0A3D9UIU5_9MICO</name>
<dbReference type="RefSeq" id="WP_170143951.1">
    <property type="nucleotide sequence ID" value="NZ_QTUA01000001.1"/>
</dbReference>
<dbReference type="InterPro" id="IPR011037">
    <property type="entry name" value="Pyrv_Knase-like_insert_dom_sf"/>
</dbReference>
<evidence type="ECO:0000259" key="1">
    <source>
        <dbReference type="PROSITE" id="PS51340"/>
    </source>
</evidence>
<organism evidence="2 3">
    <name type="scientific">Calidifontibacter indicus</name>
    <dbReference type="NCBI Taxonomy" id="419650"/>
    <lineage>
        <taxon>Bacteria</taxon>
        <taxon>Bacillati</taxon>
        <taxon>Actinomycetota</taxon>
        <taxon>Actinomycetes</taxon>
        <taxon>Micrococcales</taxon>
        <taxon>Dermacoccaceae</taxon>
        <taxon>Calidifontibacter</taxon>
    </lineage>
</organism>
<dbReference type="GO" id="GO:0030170">
    <property type="term" value="F:pyridoxal phosphate binding"/>
    <property type="evidence" value="ECO:0007669"/>
    <property type="project" value="InterPro"/>
</dbReference>
<dbReference type="Pfam" id="PF03476">
    <property type="entry name" value="MOSC_N"/>
    <property type="match status" value="1"/>
</dbReference>
<dbReference type="Pfam" id="PF03473">
    <property type="entry name" value="MOSC"/>
    <property type="match status" value="1"/>
</dbReference>
<dbReference type="SUPFAM" id="SSF50800">
    <property type="entry name" value="PK beta-barrel domain-like"/>
    <property type="match status" value="1"/>
</dbReference>
<dbReference type="EMBL" id="QTUA01000001">
    <property type="protein sequence ID" value="REF29358.1"/>
    <property type="molecule type" value="Genomic_DNA"/>
</dbReference>
<accession>A0A3D9UIU5</accession>
<feature type="domain" description="MOSC" evidence="1">
    <location>
        <begin position="74"/>
        <end position="245"/>
    </location>
</feature>
<reference evidence="2 3" key="1">
    <citation type="submission" date="2018-08" db="EMBL/GenBank/DDBJ databases">
        <title>Sequencing the genomes of 1000 actinobacteria strains.</title>
        <authorList>
            <person name="Klenk H.-P."/>
        </authorList>
    </citation>
    <scope>NUCLEOTIDE SEQUENCE [LARGE SCALE GENOMIC DNA]</scope>
    <source>
        <strain evidence="2 3">DSM 22967</strain>
    </source>
</reference>
<dbReference type="AlphaFoldDB" id="A0A3D9UIU5"/>
<dbReference type="GO" id="GO:0003824">
    <property type="term" value="F:catalytic activity"/>
    <property type="evidence" value="ECO:0007669"/>
    <property type="project" value="InterPro"/>
</dbReference>
<sequence>MIVTRLGLALVKGTRHLDHEELEFDAQGPIGDRTFCLVDRACGRVLKTVENPRLVGVEVRATGVGLVVTTPDGRSLEAATRDSSDGAQAGDYWGRGARIHLQDSELSAFFSEYLSRDVVFARAGRGNVVYYDPVSLVTTGSLARLARASGDAGRDLDVRFRATMTLELDSDPAPGARLSVGALEIEVTRPISRCAVIDLDPATGERTNTLLLQRIPAVRGEIPFGMCARVFRPGIVRRGDAVRVL</sequence>
<gene>
    <name evidence="2" type="ORF">DFJ65_0296</name>
</gene>
<proteinExistence type="predicted"/>
<protein>
    <submittedName>
        <fullName evidence="2">Uncharacterized protein YcbX</fullName>
    </submittedName>
</protein>
<evidence type="ECO:0000313" key="3">
    <source>
        <dbReference type="Proteomes" id="UP000256253"/>
    </source>
</evidence>
<dbReference type="Proteomes" id="UP000256253">
    <property type="component" value="Unassembled WGS sequence"/>
</dbReference>
<dbReference type="Gene3D" id="2.40.33.20">
    <property type="entry name" value="PK beta-barrel domain-like"/>
    <property type="match status" value="1"/>
</dbReference>
<dbReference type="InterPro" id="IPR005303">
    <property type="entry name" value="MOCOS_middle"/>
</dbReference>
<dbReference type="PROSITE" id="PS51340">
    <property type="entry name" value="MOSC"/>
    <property type="match status" value="1"/>
</dbReference>
<keyword evidence="3" id="KW-1185">Reference proteome</keyword>